<evidence type="ECO:0000256" key="2">
    <source>
        <dbReference type="ARBA" id="ARBA00004574"/>
    </source>
</evidence>
<feature type="compositionally biased region" description="Basic and acidic residues" evidence="7">
    <location>
        <begin position="13"/>
        <end position="26"/>
    </location>
</feature>
<accession>A0AA35JH61</accession>
<name>A0AA35JH61_SACUV</name>
<dbReference type="PANTHER" id="PTHR22928:SF3">
    <property type="entry name" value="TELOMERE-ASSOCIATED PROTEIN RIF1"/>
    <property type="match status" value="1"/>
</dbReference>
<feature type="region of interest" description="Disordered" evidence="7">
    <location>
        <begin position="1550"/>
        <end position="1574"/>
    </location>
</feature>
<dbReference type="GO" id="GO:0000723">
    <property type="term" value="P:telomere maintenance"/>
    <property type="evidence" value="ECO:0007669"/>
    <property type="project" value="TreeGrafter"/>
</dbReference>
<evidence type="ECO:0000256" key="6">
    <source>
        <dbReference type="ARBA" id="ARBA00023306"/>
    </source>
</evidence>
<gene>
    <name evidence="9" type="primary">SUVC04G4880</name>
    <name evidence="9" type="ORF">SUVC_04G4880</name>
</gene>
<feature type="region of interest" description="Disordered" evidence="7">
    <location>
        <begin position="1375"/>
        <end position="1401"/>
    </location>
</feature>
<dbReference type="GO" id="GO:0005634">
    <property type="term" value="C:nucleus"/>
    <property type="evidence" value="ECO:0007669"/>
    <property type="project" value="UniProtKB-SubCell"/>
</dbReference>
<keyword evidence="5" id="KW-0539">Nucleus</keyword>
<evidence type="ECO:0000256" key="7">
    <source>
        <dbReference type="SAM" id="MobiDB-lite"/>
    </source>
</evidence>
<feature type="domain" description="Telomere-associated protein Rif1 N-terminal" evidence="8">
    <location>
        <begin position="239"/>
        <end position="649"/>
    </location>
</feature>
<feature type="region of interest" description="Disordered" evidence="7">
    <location>
        <begin position="1832"/>
        <end position="1875"/>
    </location>
</feature>
<comment type="subcellular location">
    <subcellularLocation>
        <location evidence="2">Chromosome</location>
        <location evidence="2">Telomere</location>
    </subcellularLocation>
    <subcellularLocation>
        <location evidence="1">Nucleus</location>
    </subcellularLocation>
</comment>
<keyword evidence="3" id="KW-0158">Chromosome</keyword>
<protein>
    <recommendedName>
        <fullName evidence="8">Telomere-associated protein Rif1 N-terminal domain-containing protein</fullName>
    </recommendedName>
</protein>
<feature type="region of interest" description="Disordered" evidence="7">
    <location>
        <begin position="1706"/>
        <end position="1727"/>
    </location>
</feature>
<proteinExistence type="predicted"/>
<feature type="region of interest" description="Disordered" evidence="7">
    <location>
        <begin position="1"/>
        <end position="88"/>
    </location>
</feature>
<evidence type="ECO:0000256" key="1">
    <source>
        <dbReference type="ARBA" id="ARBA00004123"/>
    </source>
</evidence>
<dbReference type="PANTHER" id="PTHR22928">
    <property type="entry name" value="TELOMERE-ASSOCIATED PROTEIN RIF1"/>
    <property type="match status" value="1"/>
</dbReference>
<evidence type="ECO:0000259" key="8">
    <source>
        <dbReference type="Pfam" id="PF12231"/>
    </source>
</evidence>
<feature type="compositionally biased region" description="Basic and acidic residues" evidence="7">
    <location>
        <begin position="1833"/>
        <end position="1843"/>
    </location>
</feature>
<dbReference type="GO" id="GO:0140445">
    <property type="term" value="C:chromosome, telomeric repeat region"/>
    <property type="evidence" value="ECO:0007669"/>
    <property type="project" value="TreeGrafter"/>
</dbReference>
<dbReference type="CDD" id="cd14267">
    <property type="entry name" value="Rif1_CTD_C-II_like"/>
    <property type="match status" value="1"/>
</dbReference>
<keyword evidence="6" id="KW-0131">Cell cycle</keyword>
<organism evidence="9 10">
    <name type="scientific">Saccharomyces uvarum</name>
    <name type="common">Yeast</name>
    <name type="synonym">Saccharomyces bayanus var. uvarum</name>
    <dbReference type="NCBI Taxonomy" id="230603"/>
    <lineage>
        <taxon>Eukaryota</taxon>
        <taxon>Fungi</taxon>
        <taxon>Dikarya</taxon>
        <taxon>Ascomycota</taxon>
        <taxon>Saccharomycotina</taxon>
        <taxon>Saccharomycetes</taxon>
        <taxon>Saccharomycetales</taxon>
        <taxon>Saccharomycetaceae</taxon>
        <taxon>Saccharomyces</taxon>
    </lineage>
</organism>
<feature type="compositionally biased region" description="Basic and acidic residues" evidence="7">
    <location>
        <begin position="1795"/>
        <end position="1806"/>
    </location>
</feature>
<feature type="compositionally biased region" description="Polar residues" evidence="7">
    <location>
        <begin position="1387"/>
        <end position="1396"/>
    </location>
</feature>
<dbReference type="Gene3D" id="6.10.140.1760">
    <property type="match status" value="1"/>
</dbReference>
<dbReference type="Proteomes" id="UP001162090">
    <property type="component" value="Chromosome 4"/>
</dbReference>
<dbReference type="Pfam" id="PF12231">
    <property type="entry name" value="Rif1_N"/>
    <property type="match status" value="1"/>
</dbReference>
<feature type="region of interest" description="Disordered" evidence="7">
    <location>
        <begin position="1785"/>
        <end position="1815"/>
    </location>
</feature>
<dbReference type="EMBL" id="OX365915">
    <property type="protein sequence ID" value="CAI4059371.1"/>
    <property type="molecule type" value="Genomic_DNA"/>
</dbReference>
<keyword evidence="4" id="KW-0779">Telomere</keyword>
<sequence length="1930" mass="219752">MSNDFSDKKKHTIDRIDQHILRRSQQDAHSSGNSPWMKAKLPPPPSPQAHMHMQSDLSPTPKRRKLLSPSISENDQLDLSKSHEHSSLEDVNNKLMQSLPEISASNSNNVSPVTKSVAFSDRIESSPIHHVPGSSPKPSPSSKPGKSILRNRMPPMRTVSDLSYNKLQHSQHQLHNGNIFTSPYKESTGVDPRTLDYWVSGEIHSLIDNESVSEFKDIIEGGLGILRQESEEYVARRFEVYATFNNIIPILTTKNVNEVDQKFNVLIVNVETIIETCMPHLQMTQDTLLSFSEKKNPFVIRLYVQMVRFFGAIMSNFKIMKWLMKRPDLVNQLKVIYKWTNKALKNENSNKIIITAQVSFLRDEKFGTFFLSDEEIKPIIDTFTEIIEINSNNLICEKLLLIRGFLSKYPKLMIETVTSWLPGEVLPRIIIGDEVYSMKILITSIVVLLELLKKCLDFVEEHERIYQCVMVSPVTETINKKFLSRLPLNSNDAGDLNKITIGHLLTEQIKYYIVKKNDNKLAMDLWLSMTGLLYDNGKTVYDLISESSKTWFDLNQLCFMNEQPKTRLMSIKVWRIITYCICTKISLKNEERNESLLSLLQTPFQMTLSHVNDPSAREGIIYHFLGIVYTAFTSNKNLSMDMFNLFWDYLIAPIYEKFVFNYNSIQLQNVPLTVLHLLIGGKNSDVVVERKNKKHIHSMSVIASEGVKIKDISSLPPSIIKSAYDKIMKVVFQGVKTAMSNVNLAHDLILTSLKHLPEDRKDQSHLEAFSSLILEVAENNKDKPIFREFFGAVGSSFIHTFLDLFLRKNDSSLINFNIRFSQIGSPQENTTLNLLKDVIRKSRNETSEFVIMEKFLELKDKKTEIYAQNWVGSTLLAPNISFKEFQSLAGIVDQVPNEHSIENFLDLCLKLTFPVNLFALIHVSKWSNDNFIYFIQSYVSKNNNKLDTDLVTLLKTSLPGNTELFVGLLPFLKEKKFMSILEYCIQSNPTLLSYISDLNSDLLLELLPRSRTSYFVTNIQSFNHAEQLTIICWLLEGEELDQINQNFPEVKNILLHTPADELEKSKIIGELFRLATKNPIEPLFSELLNFCIDNSMTNNLDEFCETINDEILSKINPELLMRLLTYRDKPNVTLLTVLAGNIGNADSDYKFELLERIIARKELLVLEKLKESFFIFLLDPVSRLNKENHDNGTKIFCELILLYLTKPLSRGAAKKFFSMLVSTLPERPDRQSIDLVHLLIDIIKSHNRKFKDKRTYNATLKTIEKWIHDSEVVLQRDPDKEAGEKLNDSSIYTPQGLEVEKGVPENLQKTPNIEEIQVPATQGVKDLPSSFQTPSQADVEDFYVRKVKNIPIMKLTQREIPAKLGRSFTDETLEEVDNESMGEIDQQAKSTQLNNEIDNHKDIQYNKSDDAEVSELHEDDATANSSEVAQQAKTIMSEQTEVAKKFIDTKHGQNILTDEALQRSPKIHFDSETEESRVHVNEIKKSKKVLSVPASEHEVISRSAKSAGIDIKNVIIQPSSSASKDVKKVGSAFSQDLVIVALDSKEQLVGNGDVKEQEGQDRGREEHDFERSVNNELLTEGWNTQKQLMNKTTSKEDEIEDKSQVHAIGQATPINKKEKLNKIENPNEISLPDISTRNDELKVNTLHFGANKHNAVSEENLIHELNTGDNGKGGAKRTCNIQAHGGVEKSGEATMIETPLNVDLKQTGTTKPNRELNHHHQRKDGKKVTAKDDFLSVEEHGDDGGFLKAMEQEASRETSFAKEELEVADTSVLPEIRIPIFKSLKMQEPKSQTEQMKERLQKHESMPPDSPPRLAANKTIQNVKTHLVVVGKAPERKKEKDDGIQLGQLQLGTDGDPADGNEDATSREATPSLRVHFSSKKSRKLVSRLRGFTPGDLNGISLEERRNLRIELLDFMMRLEYYSNRDNDMN</sequence>
<feature type="compositionally biased region" description="Basic and acidic residues" evidence="7">
    <location>
        <begin position="78"/>
        <end position="88"/>
    </location>
</feature>
<reference evidence="9" key="1">
    <citation type="submission" date="2022-10" db="EMBL/GenBank/DDBJ databases">
        <authorList>
            <person name="Byrne P K."/>
        </authorList>
    </citation>
    <scope>NUCLEOTIDE SEQUENCE</scope>
    <source>
        <strain evidence="9">CBS7001</strain>
    </source>
</reference>
<evidence type="ECO:0000256" key="5">
    <source>
        <dbReference type="ARBA" id="ARBA00023242"/>
    </source>
</evidence>
<feature type="region of interest" description="Disordered" evidence="7">
    <location>
        <begin position="126"/>
        <end position="152"/>
    </location>
</feature>
<evidence type="ECO:0000256" key="3">
    <source>
        <dbReference type="ARBA" id="ARBA00022454"/>
    </source>
</evidence>
<evidence type="ECO:0000256" key="4">
    <source>
        <dbReference type="ARBA" id="ARBA00022895"/>
    </source>
</evidence>
<evidence type="ECO:0000313" key="9">
    <source>
        <dbReference type="EMBL" id="CAI4059371.1"/>
    </source>
</evidence>
<feature type="compositionally biased region" description="Basic and acidic residues" evidence="7">
    <location>
        <begin position="1553"/>
        <end position="1573"/>
    </location>
</feature>
<evidence type="ECO:0000313" key="10">
    <source>
        <dbReference type="Proteomes" id="UP001162090"/>
    </source>
</evidence>
<dbReference type="InterPro" id="IPR022031">
    <property type="entry name" value="Rif1_N"/>
</dbReference>